<dbReference type="Proteomes" id="UP001470230">
    <property type="component" value="Unassembled WGS sequence"/>
</dbReference>
<dbReference type="CDD" id="cd17039">
    <property type="entry name" value="Ubl_ubiquitin_like"/>
    <property type="match status" value="1"/>
</dbReference>
<evidence type="ECO:0000259" key="1">
    <source>
        <dbReference type="PROSITE" id="PS50030"/>
    </source>
</evidence>
<feature type="domain" description="UBA" evidence="1">
    <location>
        <begin position="109"/>
        <end position="151"/>
    </location>
</feature>
<evidence type="ECO:0000313" key="4">
    <source>
        <dbReference type="Proteomes" id="UP001470230"/>
    </source>
</evidence>
<dbReference type="PANTHER" id="PTHR10621">
    <property type="entry name" value="UV EXCISION REPAIR PROTEIN RAD23"/>
    <property type="match status" value="1"/>
</dbReference>
<dbReference type="InterPro" id="IPR015940">
    <property type="entry name" value="UBA"/>
</dbReference>
<evidence type="ECO:0000313" key="3">
    <source>
        <dbReference type="EMBL" id="KAK8893694.1"/>
    </source>
</evidence>
<dbReference type="Pfam" id="PF00240">
    <property type="entry name" value="ubiquitin"/>
    <property type="match status" value="1"/>
</dbReference>
<dbReference type="PROSITE" id="PS50053">
    <property type="entry name" value="UBIQUITIN_2"/>
    <property type="match status" value="1"/>
</dbReference>
<feature type="domain" description="Ubiquitin-like" evidence="2">
    <location>
        <begin position="1"/>
        <end position="55"/>
    </location>
</feature>
<name>A0ABR2KRD0_9EUKA</name>
<sequence>MDAKLIYHKDKITLNIKQTDTVKNIKEKLSFDLGQLPKAVHLFYQGNILEDEQNMFEVLSNQSETNEPVMINCDDDISSDDEEESEAELNQAFELNPQSEFEIPSYTPPNFEENVKKLMELDQNLTEEKCSRALRLAFFNPDRAAEYLLSGEELPERPTILPFTNSSGLRYNPIPDRSQSPILNELTDDEIQKLQNAMNITQANYSIAIQVFLATGKKEDDTITILKSME</sequence>
<dbReference type="PROSITE" id="PS50030">
    <property type="entry name" value="UBA"/>
    <property type="match status" value="1"/>
</dbReference>
<dbReference type="Gene3D" id="1.10.8.10">
    <property type="entry name" value="DNA helicase RuvA subunit, C-terminal domain"/>
    <property type="match status" value="1"/>
</dbReference>
<keyword evidence="4" id="KW-1185">Reference proteome</keyword>
<protein>
    <submittedName>
        <fullName evidence="3">UV excision repair protein rad23</fullName>
    </submittedName>
</protein>
<dbReference type="InterPro" id="IPR029071">
    <property type="entry name" value="Ubiquitin-like_domsf"/>
</dbReference>
<dbReference type="InterPro" id="IPR000626">
    <property type="entry name" value="Ubiquitin-like_dom"/>
</dbReference>
<comment type="caution">
    <text evidence="3">The sequence shown here is derived from an EMBL/GenBank/DDBJ whole genome shotgun (WGS) entry which is preliminary data.</text>
</comment>
<gene>
    <name evidence="3" type="ORF">M9Y10_022121</name>
</gene>
<accession>A0ABR2KRD0</accession>
<dbReference type="Gene3D" id="3.10.20.90">
    <property type="entry name" value="Phosphatidylinositol 3-kinase Catalytic Subunit, Chain A, domain 1"/>
    <property type="match status" value="1"/>
</dbReference>
<dbReference type="EMBL" id="JAPFFF010000003">
    <property type="protein sequence ID" value="KAK8893694.1"/>
    <property type="molecule type" value="Genomic_DNA"/>
</dbReference>
<dbReference type="SUPFAM" id="SSF54236">
    <property type="entry name" value="Ubiquitin-like"/>
    <property type="match status" value="1"/>
</dbReference>
<dbReference type="SUPFAM" id="SSF46934">
    <property type="entry name" value="UBA-like"/>
    <property type="match status" value="1"/>
</dbReference>
<dbReference type="InterPro" id="IPR009060">
    <property type="entry name" value="UBA-like_sf"/>
</dbReference>
<dbReference type="PANTHER" id="PTHR10621:SF0">
    <property type="entry name" value="UV EXCISION REPAIR PROTEIN RAD23"/>
    <property type="match status" value="1"/>
</dbReference>
<reference evidence="3 4" key="1">
    <citation type="submission" date="2024-04" db="EMBL/GenBank/DDBJ databases">
        <title>Tritrichomonas musculus Genome.</title>
        <authorList>
            <person name="Alves-Ferreira E."/>
            <person name="Grigg M."/>
            <person name="Lorenzi H."/>
            <person name="Galac M."/>
        </authorList>
    </citation>
    <scope>NUCLEOTIDE SEQUENCE [LARGE SCALE GENOMIC DNA]</scope>
    <source>
        <strain evidence="3 4">EAF2021</strain>
    </source>
</reference>
<dbReference type="SMART" id="SM00165">
    <property type="entry name" value="UBA"/>
    <property type="match status" value="1"/>
</dbReference>
<proteinExistence type="predicted"/>
<evidence type="ECO:0000259" key="2">
    <source>
        <dbReference type="PROSITE" id="PS50053"/>
    </source>
</evidence>
<organism evidence="3 4">
    <name type="scientific">Tritrichomonas musculus</name>
    <dbReference type="NCBI Taxonomy" id="1915356"/>
    <lineage>
        <taxon>Eukaryota</taxon>
        <taxon>Metamonada</taxon>
        <taxon>Parabasalia</taxon>
        <taxon>Tritrichomonadida</taxon>
        <taxon>Tritrichomonadidae</taxon>
        <taxon>Tritrichomonas</taxon>
    </lineage>
</organism>